<keyword evidence="4" id="KW-1185">Reference proteome</keyword>
<name>A0ABD2X4Z2_9HYME</name>
<dbReference type="AlphaFoldDB" id="A0ABD2X4Z2"/>
<sequence length="456" mass="52298">MNNNSECTFDLSYYNELFNEAEIEATKILSKKPTRTNWNLLGDYFQSQLGYCTKYNGSLWAAKRQDFSKELVNHFISENDFKFCDIKFNSSGSFLAAAHVDNVLCLWDWHKNICKAQISLIVIERGENLNTYDGRPNALEWLNDDLIVTSDCDGDLKLVDVSTSKVSLLSSLPTYEFADNKISSLHNDSNNILCTSINTVYLIDRRDGTKKHKVLELNSYKDCVYYFDALHSNPMNANEFCVAGNFETLNIYDRRNTSIPLKQLYAPSQITYPFVEYLDLAYNYNGNEILTSCSSNSMFLFNTSKRNGRECIQKYDGHYIHGTGASESLCCFLGSRSEYVVTGSECNNIFVWDKESGALVRMIPGPEVNYRTDKTQNYPRVITSHPSKPCMAISYHDGSLRICEISANARHVEITDLKVQLRDNLRNKMYLNDLRRNLYFDDSDSGSDEEYNQDYL</sequence>
<gene>
    <name evidence="3" type="ORF">TKK_007109</name>
</gene>
<evidence type="ECO:0000313" key="4">
    <source>
        <dbReference type="Proteomes" id="UP001627154"/>
    </source>
</evidence>
<comment type="caution">
    <text evidence="3">The sequence shown here is derived from an EMBL/GenBank/DDBJ whole genome shotgun (WGS) entry which is preliminary data.</text>
</comment>
<dbReference type="Gene3D" id="2.130.10.10">
    <property type="entry name" value="YVTN repeat-like/Quinoprotein amine dehydrogenase"/>
    <property type="match status" value="1"/>
</dbReference>
<evidence type="ECO:0000313" key="3">
    <source>
        <dbReference type="EMBL" id="KAL3399884.1"/>
    </source>
</evidence>
<evidence type="ECO:0000256" key="2">
    <source>
        <dbReference type="ARBA" id="ARBA00022737"/>
    </source>
</evidence>
<dbReference type="Proteomes" id="UP001627154">
    <property type="component" value="Unassembled WGS sequence"/>
</dbReference>
<dbReference type="EMBL" id="JBJJXI010000055">
    <property type="protein sequence ID" value="KAL3399884.1"/>
    <property type="molecule type" value="Genomic_DNA"/>
</dbReference>
<accession>A0ABD2X4Z2</accession>
<organism evidence="3 4">
    <name type="scientific">Trichogramma kaykai</name>
    <dbReference type="NCBI Taxonomy" id="54128"/>
    <lineage>
        <taxon>Eukaryota</taxon>
        <taxon>Metazoa</taxon>
        <taxon>Ecdysozoa</taxon>
        <taxon>Arthropoda</taxon>
        <taxon>Hexapoda</taxon>
        <taxon>Insecta</taxon>
        <taxon>Pterygota</taxon>
        <taxon>Neoptera</taxon>
        <taxon>Endopterygota</taxon>
        <taxon>Hymenoptera</taxon>
        <taxon>Apocrita</taxon>
        <taxon>Proctotrupomorpha</taxon>
        <taxon>Chalcidoidea</taxon>
        <taxon>Trichogrammatidae</taxon>
        <taxon>Trichogramma</taxon>
    </lineage>
</organism>
<evidence type="ECO:0008006" key="5">
    <source>
        <dbReference type="Google" id="ProtNLM"/>
    </source>
</evidence>
<dbReference type="Pfam" id="PF00400">
    <property type="entry name" value="WD40"/>
    <property type="match status" value="2"/>
</dbReference>
<dbReference type="InterPro" id="IPR045151">
    <property type="entry name" value="DCAF8"/>
</dbReference>
<dbReference type="InterPro" id="IPR015943">
    <property type="entry name" value="WD40/YVTN_repeat-like_dom_sf"/>
</dbReference>
<dbReference type="PANTHER" id="PTHR15574:SF21">
    <property type="entry name" value="DDB1- AND CUL4-ASSOCIATED FACTOR 8"/>
    <property type="match status" value="1"/>
</dbReference>
<keyword evidence="2" id="KW-0677">Repeat</keyword>
<dbReference type="PANTHER" id="PTHR15574">
    <property type="entry name" value="WD REPEAT DOMAIN-CONTAINING FAMILY"/>
    <property type="match status" value="1"/>
</dbReference>
<dbReference type="SUPFAM" id="SSF50978">
    <property type="entry name" value="WD40 repeat-like"/>
    <property type="match status" value="1"/>
</dbReference>
<dbReference type="InterPro" id="IPR001680">
    <property type="entry name" value="WD40_rpt"/>
</dbReference>
<dbReference type="SMART" id="SM00320">
    <property type="entry name" value="WD40"/>
    <property type="match status" value="5"/>
</dbReference>
<keyword evidence="1" id="KW-0853">WD repeat</keyword>
<reference evidence="3 4" key="1">
    <citation type="journal article" date="2024" name="bioRxiv">
        <title>A reference genome for Trichogramma kaykai: A tiny desert-dwelling parasitoid wasp with competing sex-ratio distorters.</title>
        <authorList>
            <person name="Culotta J."/>
            <person name="Lindsey A.R."/>
        </authorList>
    </citation>
    <scope>NUCLEOTIDE SEQUENCE [LARGE SCALE GENOMIC DNA]</scope>
    <source>
        <strain evidence="3 4">KSX58</strain>
    </source>
</reference>
<proteinExistence type="predicted"/>
<evidence type="ECO:0000256" key="1">
    <source>
        <dbReference type="ARBA" id="ARBA00022574"/>
    </source>
</evidence>
<dbReference type="InterPro" id="IPR036322">
    <property type="entry name" value="WD40_repeat_dom_sf"/>
</dbReference>
<protein>
    <recommendedName>
        <fullName evidence="5">WD repeat-containing protein 55 homolog</fullName>
    </recommendedName>
</protein>